<comment type="caution">
    <text evidence="1">The sequence shown here is derived from an EMBL/GenBank/DDBJ whole genome shotgun (WGS) entry which is preliminary data.</text>
</comment>
<sequence>MHISTSVKYISTRPTLSQLCRSTKNTRTSIDMLIGLAAFASANFLLHHTQATGDTNPVSINTQPRTTTCPIL</sequence>
<gene>
    <name evidence="1" type="ORF">L596_002586</name>
</gene>
<accession>A0A4U8UPY8</accession>
<reference evidence="1 2" key="1">
    <citation type="journal article" date="2015" name="Genome Biol.">
        <title>Comparative genomics of Steinernema reveals deeply conserved gene regulatory networks.</title>
        <authorList>
            <person name="Dillman A.R."/>
            <person name="Macchietto M."/>
            <person name="Porter C.F."/>
            <person name="Rogers A."/>
            <person name="Williams B."/>
            <person name="Antoshechkin I."/>
            <person name="Lee M.M."/>
            <person name="Goodwin Z."/>
            <person name="Lu X."/>
            <person name="Lewis E.E."/>
            <person name="Goodrich-Blair H."/>
            <person name="Stock S.P."/>
            <person name="Adams B.J."/>
            <person name="Sternberg P.W."/>
            <person name="Mortazavi A."/>
        </authorList>
    </citation>
    <scope>NUCLEOTIDE SEQUENCE [LARGE SCALE GENOMIC DNA]</scope>
    <source>
        <strain evidence="1 2">ALL</strain>
    </source>
</reference>
<evidence type="ECO:0000313" key="1">
    <source>
        <dbReference type="EMBL" id="TMS35122.1"/>
    </source>
</evidence>
<organism evidence="1 2">
    <name type="scientific">Steinernema carpocapsae</name>
    <name type="common">Entomopathogenic nematode</name>
    <dbReference type="NCBI Taxonomy" id="34508"/>
    <lineage>
        <taxon>Eukaryota</taxon>
        <taxon>Metazoa</taxon>
        <taxon>Ecdysozoa</taxon>
        <taxon>Nematoda</taxon>
        <taxon>Chromadorea</taxon>
        <taxon>Rhabditida</taxon>
        <taxon>Tylenchina</taxon>
        <taxon>Panagrolaimomorpha</taxon>
        <taxon>Strongyloidoidea</taxon>
        <taxon>Steinernematidae</taxon>
        <taxon>Steinernema</taxon>
    </lineage>
</organism>
<proteinExistence type="predicted"/>
<evidence type="ECO:0000313" key="2">
    <source>
        <dbReference type="Proteomes" id="UP000298663"/>
    </source>
</evidence>
<protein>
    <submittedName>
        <fullName evidence="1">Uncharacterized protein</fullName>
    </submittedName>
</protein>
<dbReference type="EMBL" id="AZBU02000001">
    <property type="protein sequence ID" value="TMS35122.1"/>
    <property type="molecule type" value="Genomic_DNA"/>
</dbReference>
<dbReference type="AlphaFoldDB" id="A0A4U8UPY8"/>
<keyword evidence="2" id="KW-1185">Reference proteome</keyword>
<dbReference type="Proteomes" id="UP000298663">
    <property type="component" value="Unassembled WGS sequence"/>
</dbReference>
<reference evidence="1 2" key="2">
    <citation type="journal article" date="2019" name="G3 (Bethesda)">
        <title>Hybrid Assembly of the Genome of the Entomopathogenic Nematode Steinernema carpocapsae Identifies the X-Chromosome.</title>
        <authorList>
            <person name="Serra L."/>
            <person name="Macchietto M."/>
            <person name="Macias-Munoz A."/>
            <person name="McGill C.J."/>
            <person name="Rodriguez I.M."/>
            <person name="Rodriguez B."/>
            <person name="Murad R."/>
            <person name="Mortazavi A."/>
        </authorList>
    </citation>
    <scope>NUCLEOTIDE SEQUENCE [LARGE SCALE GENOMIC DNA]</scope>
    <source>
        <strain evidence="1 2">ALL</strain>
    </source>
</reference>
<name>A0A4U8UPY8_STECR</name>